<dbReference type="AlphaFoldDB" id="H0H092"/>
<dbReference type="SUPFAM" id="SSF53335">
    <property type="entry name" value="S-adenosyl-L-methionine-dependent methyltransferases"/>
    <property type="match status" value="1"/>
</dbReference>
<dbReference type="Pfam" id="PF07942">
    <property type="entry name" value="CARME"/>
    <property type="match status" value="1"/>
</dbReference>
<reference evidence="6 7" key="1">
    <citation type="journal article" date="2012" name="FEMS Yeast Res.">
        <title>The genome sequence of the wine yeast VIN7 reveals an allotriploid hybrid genome with Saccharomyces cerevisiae and Saccharomyces kudriavzevii origins.</title>
        <authorList>
            <person name="Borneman A.R."/>
            <person name="Desany B.A."/>
            <person name="Riches D."/>
            <person name="Affourtit J.P."/>
            <person name="Forgan A.H."/>
            <person name="Pretorius I.S."/>
            <person name="Egholm M."/>
            <person name="Chambers P.J."/>
        </authorList>
    </citation>
    <scope>NUCLEOTIDE SEQUENCE [LARGE SCALE GENOMIC DNA]</scope>
    <source>
        <strain evidence="6 7">VIN7</strain>
    </source>
</reference>
<sequence length="400" mass="45297">MDGHNLAGQRENIAVAQVIISFLKYEEYALKEVYSLRVKKWESISERQKGMIPNYTEYLANLKASIQENAKFFKSVAEYAMQSIKIEPEEMVRPSDMDMSKTCSLLTQVYREWSAEAISERCCSHSRLIQFLRTAEPSKTDILIPGCGTGRLLVDLSQLGYNCEGNEYSYHMLLVSQYFLNAGLTQNQAIIYPFIHCFSHWKGNEDQLTPIKIPDIEADSLKRGMGSMSICAGSFVDCYGRNQGTKISSHYTFSKRMQMSRAKAENSKDVVITQFFIDTGPNILDYLDTIVHVLKPGGIWCNFGPLLYHFESDHGVETTYEVNPYSGFQDKINDSTPLMGLELSSDAIISIATNRLNFKLIQRESGILSGYGRYTGPESCAMPGYMCHFWVLKWTPSGEL</sequence>
<evidence type="ECO:0000256" key="4">
    <source>
        <dbReference type="ARBA" id="ARBA00022679"/>
    </source>
</evidence>
<keyword evidence="3" id="KW-0489">Methyltransferase</keyword>
<proteinExistence type="inferred from homology"/>
<organism evidence="6 7">
    <name type="scientific">Saccharomyces cerevisiae x Saccharomyces kudriavzevii (strain VIN7)</name>
    <name type="common">Yeast</name>
    <dbReference type="NCBI Taxonomy" id="1095631"/>
    <lineage>
        <taxon>Eukaryota</taxon>
        <taxon>Fungi</taxon>
        <taxon>Dikarya</taxon>
        <taxon>Ascomycota</taxon>
        <taxon>Saccharomycotina</taxon>
        <taxon>Saccharomycetes</taxon>
        <taxon>Saccharomycetales</taxon>
        <taxon>Saccharomycetaceae</taxon>
        <taxon>Saccharomyces</taxon>
    </lineage>
</organism>
<evidence type="ECO:0000313" key="6">
    <source>
        <dbReference type="EMBL" id="EHN00527.1"/>
    </source>
</evidence>
<dbReference type="SMART" id="SM01296">
    <property type="entry name" value="N2227"/>
    <property type="match status" value="1"/>
</dbReference>
<evidence type="ECO:0000313" key="7">
    <source>
        <dbReference type="Proteomes" id="UP000009009"/>
    </source>
</evidence>
<keyword evidence="4" id="KW-0808">Transferase</keyword>
<protein>
    <recommendedName>
        <fullName evidence="2">carnosine N-methyltransferase</fullName>
        <ecNumber evidence="2">2.1.1.22</ecNumber>
    </recommendedName>
</protein>
<accession>H0H092</accession>
<dbReference type="EMBL" id="AGVY01000346">
    <property type="protein sequence ID" value="EHN00527.1"/>
    <property type="molecule type" value="Genomic_DNA"/>
</dbReference>
<dbReference type="PANTHER" id="PTHR12303">
    <property type="entry name" value="CARNOSINE N-METHYLTRANSFERASE"/>
    <property type="match status" value="1"/>
</dbReference>
<gene>
    <name evidence="6" type="ORF">VIN7_9575</name>
</gene>
<dbReference type="InterPro" id="IPR029063">
    <property type="entry name" value="SAM-dependent_MTases_sf"/>
</dbReference>
<dbReference type="GO" id="GO:0032259">
    <property type="term" value="P:methylation"/>
    <property type="evidence" value="ECO:0007669"/>
    <property type="project" value="UniProtKB-KW"/>
</dbReference>
<dbReference type="InterPro" id="IPR012901">
    <property type="entry name" value="CARME"/>
</dbReference>
<dbReference type="PANTHER" id="PTHR12303:SF6">
    <property type="entry name" value="CARNOSINE N-METHYLTRANSFERASE"/>
    <property type="match status" value="1"/>
</dbReference>
<comment type="caution">
    <text evidence="6">The sequence shown here is derived from an EMBL/GenBank/DDBJ whole genome shotgun (WGS) entry which is preliminary data.</text>
</comment>
<comment type="similarity">
    <text evidence="1">Belongs to the carnosine N-methyltransferase family.</text>
</comment>
<dbReference type="Gene3D" id="3.40.50.150">
    <property type="entry name" value="Vaccinia Virus protein VP39"/>
    <property type="match status" value="1"/>
</dbReference>
<evidence type="ECO:0000256" key="5">
    <source>
        <dbReference type="ARBA" id="ARBA00022691"/>
    </source>
</evidence>
<evidence type="ECO:0000256" key="3">
    <source>
        <dbReference type="ARBA" id="ARBA00022603"/>
    </source>
</evidence>
<dbReference type="Proteomes" id="UP000009009">
    <property type="component" value="Unassembled WGS sequence"/>
</dbReference>
<name>H0H092_SACCK</name>
<dbReference type="PhylomeDB" id="H0H092"/>
<dbReference type="OrthoDB" id="978at2759"/>
<evidence type="ECO:0000256" key="1">
    <source>
        <dbReference type="ARBA" id="ARBA00010086"/>
    </source>
</evidence>
<dbReference type="HOGENOM" id="CLU_030612_1_2_1"/>
<dbReference type="EC" id="2.1.1.22" evidence="2"/>
<dbReference type="GO" id="GO:0030735">
    <property type="term" value="F:carnosine N-methyltransferase activity"/>
    <property type="evidence" value="ECO:0007669"/>
    <property type="project" value="UniProtKB-EC"/>
</dbReference>
<keyword evidence="7" id="KW-1185">Reference proteome</keyword>
<evidence type="ECO:0000256" key="2">
    <source>
        <dbReference type="ARBA" id="ARBA00012003"/>
    </source>
</evidence>
<keyword evidence="5" id="KW-0949">S-adenosyl-L-methionine</keyword>